<dbReference type="EMBL" id="CM056820">
    <property type="protein sequence ID" value="KAJ8615456.1"/>
    <property type="molecule type" value="Genomic_DNA"/>
</dbReference>
<evidence type="ECO:0000313" key="1">
    <source>
        <dbReference type="EMBL" id="KAJ8615456.1"/>
    </source>
</evidence>
<sequence length="156" mass="17557">MFRHRNREELLDRRISNGGDPCRWVNCTTDEIDGFWFLQRSRRILCLSSLEDPAAVTAAAGIKGTSPHHLTHLSPLRRCLRKKNGSGLPLPCFLLQNQIAKRKKTQVSEFVSGCLGSVAEHRRRKRGETQRTGILSGSTWMSSSDSSVLQILITNK</sequence>
<accession>A0ACC2K2Z7</accession>
<dbReference type="Proteomes" id="UP001234297">
    <property type="component" value="Chromosome 12"/>
</dbReference>
<name>A0ACC2K2Z7_PERAE</name>
<gene>
    <name evidence="1" type="ORF">MRB53_034828</name>
</gene>
<reference evidence="1 2" key="1">
    <citation type="journal article" date="2022" name="Hortic Res">
        <title>A haplotype resolved chromosomal level avocado genome allows analysis of novel avocado genes.</title>
        <authorList>
            <person name="Nath O."/>
            <person name="Fletcher S.J."/>
            <person name="Hayward A."/>
            <person name="Shaw L.M."/>
            <person name="Masouleh A.K."/>
            <person name="Furtado A."/>
            <person name="Henry R.J."/>
            <person name="Mitter N."/>
        </authorList>
    </citation>
    <scope>NUCLEOTIDE SEQUENCE [LARGE SCALE GENOMIC DNA]</scope>
    <source>
        <strain evidence="2">cv. Hass</strain>
    </source>
</reference>
<organism evidence="1 2">
    <name type="scientific">Persea americana</name>
    <name type="common">Avocado</name>
    <dbReference type="NCBI Taxonomy" id="3435"/>
    <lineage>
        <taxon>Eukaryota</taxon>
        <taxon>Viridiplantae</taxon>
        <taxon>Streptophyta</taxon>
        <taxon>Embryophyta</taxon>
        <taxon>Tracheophyta</taxon>
        <taxon>Spermatophyta</taxon>
        <taxon>Magnoliopsida</taxon>
        <taxon>Magnoliidae</taxon>
        <taxon>Laurales</taxon>
        <taxon>Lauraceae</taxon>
        <taxon>Persea</taxon>
    </lineage>
</organism>
<protein>
    <submittedName>
        <fullName evidence="1">Uncharacterized protein</fullName>
    </submittedName>
</protein>
<keyword evidence="2" id="KW-1185">Reference proteome</keyword>
<proteinExistence type="predicted"/>
<evidence type="ECO:0000313" key="2">
    <source>
        <dbReference type="Proteomes" id="UP001234297"/>
    </source>
</evidence>
<comment type="caution">
    <text evidence="1">The sequence shown here is derived from an EMBL/GenBank/DDBJ whole genome shotgun (WGS) entry which is preliminary data.</text>
</comment>